<keyword evidence="4" id="KW-1185">Reference proteome</keyword>
<evidence type="ECO:0000256" key="1">
    <source>
        <dbReference type="SAM" id="SignalP"/>
    </source>
</evidence>
<dbReference type="RefSeq" id="WP_310015229.1">
    <property type="nucleotide sequence ID" value="NZ_JAVDQT010000008.1"/>
</dbReference>
<reference evidence="3 4" key="1">
    <citation type="submission" date="2023-07" db="EMBL/GenBank/DDBJ databases">
        <title>Sorghum-associated microbial communities from plants grown in Nebraska, USA.</title>
        <authorList>
            <person name="Schachtman D."/>
        </authorList>
    </citation>
    <scope>NUCLEOTIDE SEQUENCE [LARGE SCALE GENOMIC DNA]</scope>
    <source>
        <strain evidence="3 4">DS1730</strain>
    </source>
</reference>
<feature type="chain" id="PRO_5046353152" evidence="1">
    <location>
        <begin position="24"/>
        <end position="220"/>
    </location>
</feature>
<evidence type="ECO:0000313" key="3">
    <source>
        <dbReference type="EMBL" id="MDR6433979.1"/>
    </source>
</evidence>
<feature type="signal peptide" evidence="1">
    <location>
        <begin position="1"/>
        <end position="23"/>
    </location>
</feature>
<sequence>MNYSVIFSLALGVCALSPVAAFAQAGFDCAKASTDTEKAICSNKDIAEADRAMSIAYSALVERASPDLKEALRNDQAGFLKQRSEAFESHLSNAAMRLEGLSYRTEARAELLNWVSVAESSSLEGNWQNAWGSIKVEKKSPDKLSVQVDVSDQANGSWICSFEGVLNQKSAGEAEFESESGPLILKLDGAALKIPTPFCDESTSGGFGSAAGTYFRVGAE</sequence>
<evidence type="ECO:0000313" key="4">
    <source>
        <dbReference type="Proteomes" id="UP001184614"/>
    </source>
</evidence>
<feature type="domain" description="Lysozyme inhibitor LprI-like N-terminal" evidence="2">
    <location>
        <begin position="29"/>
        <end position="108"/>
    </location>
</feature>
<dbReference type="InterPro" id="IPR009739">
    <property type="entry name" value="LprI-like_N"/>
</dbReference>
<organism evidence="3 4">
    <name type="scientific">Brucella pseudogrignonensis</name>
    <dbReference type="NCBI Taxonomy" id="419475"/>
    <lineage>
        <taxon>Bacteria</taxon>
        <taxon>Pseudomonadati</taxon>
        <taxon>Pseudomonadota</taxon>
        <taxon>Alphaproteobacteria</taxon>
        <taxon>Hyphomicrobiales</taxon>
        <taxon>Brucellaceae</taxon>
        <taxon>Brucella/Ochrobactrum group</taxon>
        <taxon>Brucella</taxon>
    </lineage>
</organism>
<dbReference type="Pfam" id="PF07007">
    <property type="entry name" value="LprI"/>
    <property type="match status" value="1"/>
</dbReference>
<gene>
    <name evidence="3" type="ORF">J2782_003727</name>
</gene>
<comment type="caution">
    <text evidence="3">The sequence shown here is derived from an EMBL/GenBank/DDBJ whole genome shotgun (WGS) entry which is preliminary data.</text>
</comment>
<name>A0ABU1MD53_9HYPH</name>
<protein>
    <submittedName>
        <fullName evidence="3">Uncharacterized protein YecT (DUF1311 family)</fullName>
    </submittedName>
</protein>
<proteinExistence type="predicted"/>
<dbReference type="Proteomes" id="UP001184614">
    <property type="component" value="Unassembled WGS sequence"/>
</dbReference>
<dbReference type="EMBL" id="JAVDQT010000008">
    <property type="protein sequence ID" value="MDR6433979.1"/>
    <property type="molecule type" value="Genomic_DNA"/>
</dbReference>
<accession>A0ABU1MD53</accession>
<evidence type="ECO:0000259" key="2">
    <source>
        <dbReference type="Pfam" id="PF07007"/>
    </source>
</evidence>
<dbReference type="Gene3D" id="1.20.1270.180">
    <property type="match status" value="1"/>
</dbReference>
<keyword evidence="1" id="KW-0732">Signal</keyword>